<gene>
    <name evidence="2" type="ORF">GCM10010246_18650</name>
</gene>
<sequence>MLVPFGVVTVICTVPLPVGTVALICVSETTVKEDRAVPNLTWVAPVSPLPVMTTAVPAGPLLGLTEDTTGAAATARASVRAAASGSAAGGRDEGAGGVGTAAPFSSPWSEAWIRVGVAVCLREWRDEGGERAARGGRRQGRLPPRGADQVGGGT</sequence>
<evidence type="ECO:0000256" key="1">
    <source>
        <dbReference type="SAM" id="MobiDB-lite"/>
    </source>
</evidence>
<accession>A0ABN3FPR4</accession>
<evidence type="ECO:0000313" key="2">
    <source>
        <dbReference type="EMBL" id="GAA2334949.1"/>
    </source>
</evidence>
<keyword evidence="3" id="KW-1185">Reference proteome</keyword>
<protein>
    <recommendedName>
        <fullName evidence="4">Secreted protein</fullName>
    </recommendedName>
</protein>
<dbReference type="EMBL" id="BAAASD010000005">
    <property type="protein sequence ID" value="GAA2334949.1"/>
    <property type="molecule type" value="Genomic_DNA"/>
</dbReference>
<evidence type="ECO:0008006" key="4">
    <source>
        <dbReference type="Google" id="ProtNLM"/>
    </source>
</evidence>
<name>A0ABN3FPR4_9ACTN</name>
<evidence type="ECO:0000313" key="3">
    <source>
        <dbReference type="Proteomes" id="UP001500253"/>
    </source>
</evidence>
<organism evidence="2 3">
    <name type="scientific">Streptomyces cuspidosporus</name>
    <dbReference type="NCBI Taxonomy" id="66882"/>
    <lineage>
        <taxon>Bacteria</taxon>
        <taxon>Bacillati</taxon>
        <taxon>Actinomycetota</taxon>
        <taxon>Actinomycetes</taxon>
        <taxon>Kitasatosporales</taxon>
        <taxon>Streptomycetaceae</taxon>
        <taxon>Streptomyces</taxon>
    </lineage>
</organism>
<reference evidence="2 3" key="1">
    <citation type="journal article" date="2019" name="Int. J. Syst. Evol. Microbiol.">
        <title>The Global Catalogue of Microorganisms (GCM) 10K type strain sequencing project: providing services to taxonomists for standard genome sequencing and annotation.</title>
        <authorList>
            <consortium name="The Broad Institute Genomics Platform"/>
            <consortium name="The Broad Institute Genome Sequencing Center for Infectious Disease"/>
            <person name="Wu L."/>
            <person name="Ma J."/>
        </authorList>
    </citation>
    <scope>NUCLEOTIDE SEQUENCE [LARGE SCALE GENOMIC DNA]</scope>
    <source>
        <strain evidence="2 3">JCM 4316</strain>
    </source>
</reference>
<feature type="region of interest" description="Disordered" evidence="1">
    <location>
        <begin position="128"/>
        <end position="154"/>
    </location>
</feature>
<comment type="caution">
    <text evidence="2">The sequence shown here is derived from an EMBL/GenBank/DDBJ whole genome shotgun (WGS) entry which is preliminary data.</text>
</comment>
<proteinExistence type="predicted"/>
<dbReference type="Proteomes" id="UP001500253">
    <property type="component" value="Unassembled WGS sequence"/>
</dbReference>